<sequence>MADRVRSKDGRQETKEILGAEGTISQGGRTGGRLAREVATEDEKKRAMERPAGATRVTKSNEQEDQ</sequence>
<evidence type="ECO:0000313" key="3">
    <source>
        <dbReference type="Proteomes" id="UP000043764"/>
    </source>
</evidence>
<feature type="compositionally biased region" description="Basic and acidic residues" evidence="1">
    <location>
        <begin position="34"/>
        <end position="49"/>
    </location>
</feature>
<dbReference type="OrthoDB" id="7868955at2"/>
<organism evidence="2 3">
    <name type="scientific">Phaeobacter italicus</name>
    <dbReference type="NCBI Taxonomy" id="481446"/>
    <lineage>
        <taxon>Bacteria</taxon>
        <taxon>Pseudomonadati</taxon>
        <taxon>Pseudomonadota</taxon>
        <taxon>Alphaproteobacteria</taxon>
        <taxon>Rhodobacterales</taxon>
        <taxon>Roseobacteraceae</taxon>
        <taxon>Phaeobacter</taxon>
    </lineage>
</organism>
<dbReference type="Proteomes" id="UP000043764">
    <property type="component" value="Unassembled WGS sequence"/>
</dbReference>
<keyword evidence="3" id="KW-1185">Reference proteome</keyword>
<feature type="compositionally biased region" description="Basic and acidic residues" evidence="1">
    <location>
        <begin position="1"/>
        <end position="18"/>
    </location>
</feature>
<dbReference type="STRING" id="481446.NIT7645_00400"/>
<feature type="region of interest" description="Disordered" evidence="1">
    <location>
        <begin position="1"/>
        <end position="66"/>
    </location>
</feature>
<dbReference type="RefSeq" id="WP_008558763.1">
    <property type="nucleotide sequence ID" value="NZ_CAKZKN010000062.1"/>
</dbReference>
<protein>
    <submittedName>
        <fullName evidence="2">Uncharacterized protein</fullName>
    </submittedName>
</protein>
<reference evidence="2 3" key="1">
    <citation type="submission" date="2015-05" db="EMBL/GenBank/DDBJ databases">
        <authorList>
            <person name="Rodrigo-Torres Lidia"/>
            <person name="Arahal R.David."/>
        </authorList>
    </citation>
    <scope>NUCLEOTIDE SEQUENCE [LARGE SCALE GENOMIC DNA]</scope>
    <source>
        <strain evidence="2 3">CECT 7321</strain>
    </source>
</reference>
<evidence type="ECO:0000256" key="1">
    <source>
        <dbReference type="SAM" id="MobiDB-lite"/>
    </source>
</evidence>
<evidence type="ECO:0000313" key="2">
    <source>
        <dbReference type="EMBL" id="CRL09787.1"/>
    </source>
</evidence>
<name>A0A0H5CXR0_9RHOB</name>
<dbReference type="EMBL" id="CVRL01000006">
    <property type="protein sequence ID" value="CRL09787.1"/>
    <property type="molecule type" value="Genomic_DNA"/>
</dbReference>
<gene>
    <name evidence="2" type="ORF">NIT7321_00621</name>
</gene>
<accession>A0A0H5CXR0</accession>
<dbReference type="AlphaFoldDB" id="A0A0H5CXR0"/>
<proteinExistence type="predicted"/>